<dbReference type="AlphaFoldDB" id="A0A382HP94"/>
<dbReference type="Gene3D" id="3.40.720.10">
    <property type="entry name" value="Alkaline Phosphatase, subunit A"/>
    <property type="match status" value="1"/>
</dbReference>
<dbReference type="SUPFAM" id="SSF53649">
    <property type="entry name" value="Alkaline phosphatase-like"/>
    <property type="match status" value="1"/>
</dbReference>
<evidence type="ECO:0000313" key="1">
    <source>
        <dbReference type="EMBL" id="SVB88301.1"/>
    </source>
</evidence>
<protein>
    <recommendedName>
        <fullName evidence="2">Sulfatase N-terminal domain-containing protein</fullName>
    </recommendedName>
</protein>
<evidence type="ECO:0008006" key="2">
    <source>
        <dbReference type="Google" id="ProtNLM"/>
    </source>
</evidence>
<dbReference type="EMBL" id="UINC01062063">
    <property type="protein sequence ID" value="SVB88301.1"/>
    <property type="molecule type" value="Genomic_DNA"/>
</dbReference>
<proteinExistence type="predicted"/>
<name>A0A382HP94_9ZZZZ</name>
<reference evidence="1" key="1">
    <citation type="submission" date="2018-05" db="EMBL/GenBank/DDBJ databases">
        <authorList>
            <person name="Lanie J.A."/>
            <person name="Ng W.-L."/>
            <person name="Kazmierczak K.M."/>
            <person name="Andrzejewski T.M."/>
            <person name="Davidsen T.M."/>
            <person name="Wayne K.J."/>
            <person name="Tettelin H."/>
            <person name="Glass J.I."/>
            <person name="Rusch D."/>
            <person name="Podicherti R."/>
            <person name="Tsui H.-C.T."/>
            <person name="Winkler M.E."/>
        </authorList>
    </citation>
    <scope>NUCLEOTIDE SEQUENCE</scope>
</reference>
<accession>A0A382HP94</accession>
<organism evidence="1">
    <name type="scientific">marine metagenome</name>
    <dbReference type="NCBI Taxonomy" id="408172"/>
    <lineage>
        <taxon>unclassified sequences</taxon>
        <taxon>metagenomes</taxon>
        <taxon>ecological metagenomes</taxon>
    </lineage>
</organism>
<gene>
    <name evidence="1" type="ORF">METZ01_LOCUS241155</name>
</gene>
<feature type="non-terminal residue" evidence="1">
    <location>
        <position position="1"/>
    </location>
</feature>
<sequence>NFKEMGFNIVTFNTFALHADDIPLSDFTLCHKTIFILDNRLVDALARTSIFGYFVERWAEGETRQVTLCAFDEFPKSMELTDEPVFVWGHVMVPHPPWLFGPNGEHITPGKPLLITDNPEFRDSGWEPKIQYVQQVQFANKKTIQIVDEILEKDSNSIIVIQGDHGTAWDVNWNEPSQEDVYQRLRNFDAVYFPDNEKRSQLLDDRTLVNTFRTVFNTYFGSEYEILEDKMYWSANQKPYLFKDVTHYVIDP</sequence>
<dbReference type="InterPro" id="IPR017850">
    <property type="entry name" value="Alkaline_phosphatase_core_sf"/>
</dbReference>